<accession>A0A7I7YYF7</accession>
<dbReference type="Gene3D" id="3.30.390.10">
    <property type="entry name" value="Enolase-like, N-terminal domain"/>
    <property type="match status" value="1"/>
</dbReference>
<keyword evidence="3" id="KW-0460">Magnesium</keyword>
<keyword evidence="5" id="KW-1185">Reference proteome</keyword>
<dbReference type="AlphaFoldDB" id="A0A7I7YYF7"/>
<dbReference type="SMART" id="SM00922">
    <property type="entry name" value="MR_MLE"/>
    <property type="match status" value="1"/>
</dbReference>
<dbReference type="GO" id="GO:0016836">
    <property type="term" value="F:hydro-lyase activity"/>
    <property type="evidence" value="ECO:0007669"/>
    <property type="project" value="TreeGrafter"/>
</dbReference>
<dbReference type="PANTHER" id="PTHR13794">
    <property type="entry name" value="ENOLASE SUPERFAMILY, MANDELATE RACEMASE"/>
    <property type="match status" value="1"/>
</dbReference>
<protein>
    <submittedName>
        <fullName evidence="4">Mandelate racemase</fullName>
    </submittedName>
</protein>
<evidence type="ECO:0000256" key="3">
    <source>
        <dbReference type="ARBA" id="ARBA00022842"/>
    </source>
</evidence>
<dbReference type="InterPro" id="IPR046945">
    <property type="entry name" value="RHMD-like"/>
</dbReference>
<evidence type="ECO:0000256" key="1">
    <source>
        <dbReference type="ARBA" id="ARBA00001946"/>
    </source>
</evidence>
<sequence>MKITGLQVVPFETFVDRISFGQLTTDYRVVQTVTTVLTDEGAQGHYFGGHFHGDQDGLLPADQALIGQFLSGLLAGQDPLDRNEIWRQLWAAKLPENVCSVIDLALWDLAGRVAGLPVYKLLGGARDRVAAYASSFNNLGSPDEYAAHAAECRRQGYRAYKIHPYGYWNPLTRRPALPRPSYVDSDIEVCRKVREAVGDQMVLMFDPWGTYETYAEALRVGRELERLDFYWYEHPMPESRVASYVKLAAELDIPICSPEIAEGGIYTRADWILRNASDISRIDVLRGGITGAMKLAGMCEAVGMRCEIHMSGFGNLQVLGATSADVCEYYERGLLGPGVRYDTPPPYLDAACDPLGPDGFVTVPQQPGLGYQIRWDYIENHRLPDTRVEPVAPLHPR</sequence>
<dbReference type="Pfam" id="PF02746">
    <property type="entry name" value="MR_MLE_N"/>
    <property type="match status" value="1"/>
</dbReference>
<name>A0A7I7YYF7_9MYCO</name>
<organism evidence="4 5">
    <name type="scientific">Mycobacterium parmense</name>
    <dbReference type="NCBI Taxonomy" id="185642"/>
    <lineage>
        <taxon>Bacteria</taxon>
        <taxon>Bacillati</taxon>
        <taxon>Actinomycetota</taxon>
        <taxon>Actinomycetes</taxon>
        <taxon>Mycobacteriales</taxon>
        <taxon>Mycobacteriaceae</taxon>
        <taxon>Mycobacterium</taxon>
        <taxon>Mycobacterium simiae complex</taxon>
    </lineage>
</organism>
<evidence type="ECO:0000256" key="2">
    <source>
        <dbReference type="ARBA" id="ARBA00022723"/>
    </source>
</evidence>
<dbReference type="InterPro" id="IPR029065">
    <property type="entry name" value="Enolase_C-like"/>
</dbReference>
<dbReference type="Proteomes" id="UP000467105">
    <property type="component" value="Chromosome"/>
</dbReference>
<dbReference type="RefSeq" id="WP_085268649.1">
    <property type="nucleotide sequence ID" value="NZ_AP022614.1"/>
</dbReference>
<evidence type="ECO:0000313" key="4">
    <source>
        <dbReference type="EMBL" id="BBZ46357.1"/>
    </source>
</evidence>
<dbReference type="InterPro" id="IPR029017">
    <property type="entry name" value="Enolase-like_N"/>
</dbReference>
<dbReference type="SUPFAM" id="SSF51604">
    <property type="entry name" value="Enolase C-terminal domain-like"/>
    <property type="match status" value="1"/>
</dbReference>
<dbReference type="GO" id="GO:0016052">
    <property type="term" value="P:carbohydrate catabolic process"/>
    <property type="evidence" value="ECO:0007669"/>
    <property type="project" value="TreeGrafter"/>
</dbReference>
<dbReference type="InterPro" id="IPR036849">
    <property type="entry name" value="Enolase-like_C_sf"/>
</dbReference>
<dbReference type="SUPFAM" id="SSF54826">
    <property type="entry name" value="Enolase N-terminal domain-like"/>
    <property type="match status" value="1"/>
</dbReference>
<reference evidence="4 5" key="1">
    <citation type="journal article" date="2019" name="Emerg. Microbes Infect.">
        <title>Comprehensive subspecies identification of 175 nontuberculous mycobacteria species based on 7547 genomic profiles.</title>
        <authorList>
            <person name="Matsumoto Y."/>
            <person name="Kinjo T."/>
            <person name="Motooka D."/>
            <person name="Nabeya D."/>
            <person name="Jung N."/>
            <person name="Uechi K."/>
            <person name="Horii T."/>
            <person name="Iida T."/>
            <person name="Fujita J."/>
            <person name="Nakamura S."/>
        </authorList>
    </citation>
    <scope>NUCLEOTIDE SEQUENCE [LARGE SCALE GENOMIC DNA]</scope>
    <source>
        <strain evidence="4 5">JCM 14742</strain>
    </source>
</reference>
<dbReference type="Pfam" id="PF13378">
    <property type="entry name" value="MR_MLE_C"/>
    <property type="match status" value="1"/>
</dbReference>
<dbReference type="Gene3D" id="3.20.20.120">
    <property type="entry name" value="Enolase-like C-terminal domain"/>
    <property type="match status" value="1"/>
</dbReference>
<comment type="cofactor">
    <cofactor evidence="1">
        <name>Mg(2+)</name>
        <dbReference type="ChEBI" id="CHEBI:18420"/>
    </cofactor>
</comment>
<evidence type="ECO:0000313" key="5">
    <source>
        <dbReference type="Proteomes" id="UP000467105"/>
    </source>
</evidence>
<dbReference type="PANTHER" id="PTHR13794:SF58">
    <property type="entry name" value="MITOCHONDRIAL ENOLASE SUPERFAMILY MEMBER 1"/>
    <property type="match status" value="1"/>
</dbReference>
<dbReference type="OrthoDB" id="5241672at2"/>
<dbReference type="GO" id="GO:0000287">
    <property type="term" value="F:magnesium ion binding"/>
    <property type="evidence" value="ECO:0007669"/>
    <property type="project" value="TreeGrafter"/>
</dbReference>
<keyword evidence="2" id="KW-0479">Metal-binding</keyword>
<gene>
    <name evidence="4" type="ORF">MPRM_36380</name>
</gene>
<dbReference type="InterPro" id="IPR013342">
    <property type="entry name" value="Mandelate_racemase_C"/>
</dbReference>
<proteinExistence type="predicted"/>
<dbReference type="EMBL" id="AP022614">
    <property type="protein sequence ID" value="BBZ46357.1"/>
    <property type="molecule type" value="Genomic_DNA"/>
</dbReference>
<dbReference type="InterPro" id="IPR013341">
    <property type="entry name" value="Mandelate_racemase_N_dom"/>
</dbReference>